<protein>
    <recommendedName>
        <fullName evidence="5">p53 and DNA damage-regulated protein 1</fullName>
    </recommendedName>
</protein>
<keyword evidence="7" id="KW-0143">Chaperone</keyword>
<keyword evidence="6" id="KW-0963">Cytoplasm</keyword>
<comment type="function">
    <text evidence="1">May play a role in chaperone-mediated protein folding.</text>
</comment>
<dbReference type="EMBL" id="JALNTZ010000006">
    <property type="protein sequence ID" value="KAJ3647759.1"/>
    <property type="molecule type" value="Genomic_DNA"/>
</dbReference>
<comment type="similarity">
    <text evidence="3">Belongs to the prefoldin subunit beta family.</text>
</comment>
<evidence type="ECO:0000256" key="7">
    <source>
        <dbReference type="ARBA" id="ARBA00023186"/>
    </source>
</evidence>
<dbReference type="AlphaFoldDB" id="A0AA38I650"/>
<dbReference type="Pfam" id="PF01920">
    <property type="entry name" value="Prefoldin_2"/>
    <property type="match status" value="1"/>
</dbReference>
<evidence type="ECO:0000256" key="3">
    <source>
        <dbReference type="ARBA" id="ARBA00008045"/>
    </source>
</evidence>
<comment type="subunit">
    <text evidence="4">Heterohexamer of two PFD-alpha type and four PFD-beta type subunits.</text>
</comment>
<evidence type="ECO:0000256" key="6">
    <source>
        <dbReference type="ARBA" id="ARBA00022490"/>
    </source>
</evidence>
<keyword evidence="10" id="KW-1185">Reference proteome</keyword>
<dbReference type="GO" id="GO:0005737">
    <property type="term" value="C:cytoplasm"/>
    <property type="evidence" value="ECO:0007669"/>
    <property type="project" value="UniProtKB-SubCell"/>
</dbReference>
<evidence type="ECO:0000313" key="10">
    <source>
        <dbReference type="Proteomes" id="UP001168821"/>
    </source>
</evidence>
<evidence type="ECO:0000256" key="8">
    <source>
        <dbReference type="ARBA" id="ARBA00026022"/>
    </source>
</evidence>
<dbReference type="PANTHER" id="PTHR21162:SF0">
    <property type="entry name" value="P53 AND DNA DAMAGE-REGULATED PROTEIN 1"/>
    <property type="match status" value="1"/>
</dbReference>
<accession>A0AA38I650</accession>
<dbReference type="GO" id="GO:0051082">
    <property type="term" value="F:unfolded protein binding"/>
    <property type="evidence" value="ECO:0007669"/>
    <property type="project" value="InterPro"/>
</dbReference>
<dbReference type="Gene3D" id="1.10.287.370">
    <property type="match status" value="1"/>
</dbReference>
<dbReference type="GO" id="GO:0016272">
    <property type="term" value="C:prefoldin complex"/>
    <property type="evidence" value="ECO:0007669"/>
    <property type="project" value="InterPro"/>
</dbReference>
<dbReference type="Proteomes" id="UP001168821">
    <property type="component" value="Unassembled WGS sequence"/>
</dbReference>
<evidence type="ECO:0000256" key="2">
    <source>
        <dbReference type="ARBA" id="ARBA00004496"/>
    </source>
</evidence>
<dbReference type="SUPFAM" id="SSF46579">
    <property type="entry name" value="Prefoldin"/>
    <property type="match status" value="1"/>
</dbReference>
<name>A0AA38I650_9CUCU</name>
<gene>
    <name evidence="9" type="ORF">Zmor_019620</name>
</gene>
<dbReference type="GO" id="GO:0006457">
    <property type="term" value="P:protein folding"/>
    <property type="evidence" value="ECO:0007669"/>
    <property type="project" value="InterPro"/>
</dbReference>
<dbReference type="InterPro" id="IPR030482">
    <property type="entry name" value="PDRG1"/>
</dbReference>
<dbReference type="InterPro" id="IPR009053">
    <property type="entry name" value="Prefoldin"/>
</dbReference>
<reference evidence="9" key="1">
    <citation type="journal article" date="2023" name="G3 (Bethesda)">
        <title>Whole genome assemblies of Zophobas morio and Tenebrio molitor.</title>
        <authorList>
            <person name="Kaur S."/>
            <person name="Stinson S.A."/>
            <person name="diCenzo G.C."/>
        </authorList>
    </citation>
    <scope>NUCLEOTIDE SEQUENCE</scope>
    <source>
        <strain evidence="9">QUZm001</strain>
    </source>
</reference>
<sequence length="132" mass="15236">MQDVQNQKSFQYLYEVETLAQDILTDKETKLDLSNSRNKFREAFRALQGVEDRRTWMQMGSVFVERPTEECKRILLNEIANADKDIEGLDKSIKSKLHKLRDLEHEPRLEGFTLNPISAAEAKALHKAFGAV</sequence>
<dbReference type="CDD" id="cd22860">
    <property type="entry name" value="PDRG1"/>
    <property type="match status" value="1"/>
</dbReference>
<proteinExistence type="inferred from homology"/>
<comment type="subcellular location">
    <subcellularLocation>
        <location evidence="2">Cytoplasm</location>
    </subcellularLocation>
</comment>
<evidence type="ECO:0000256" key="4">
    <source>
        <dbReference type="ARBA" id="ARBA00011695"/>
    </source>
</evidence>
<evidence type="ECO:0000256" key="1">
    <source>
        <dbReference type="ARBA" id="ARBA00003581"/>
    </source>
</evidence>
<organism evidence="9 10">
    <name type="scientific">Zophobas morio</name>
    <dbReference type="NCBI Taxonomy" id="2755281"/>
    <lineage>
        <taxon>Eukaryota</taxon>
        <taxon>Metazoa</taxon>
        <taxon>Ecdysozoa</taxon>
        <taxon>Arthropoda</taxon>
        <taxon>Hexapoda</taxon>
        <taxon>Insecta</taxon>
        <taxon>Pterygota</taxon>
        <taxon>Neoptera</taxon>
        <taxon>Endopterygota</taxon>
        <taxon>Coleoptera</taxon>
        <taxon>Polyphaga</taxon>
        <taxon>Cucujiformia</taxon>
        <taxon>Tenebrionidae</taxon>
        <taxon>Zophobas</taxon>
    </lineage>
</organism>
<comment type="caution">
    <text evidence="9">The sequence shown here is derived from an EMBL/GenBank/DDBJ whole genome shotgun (WGS) entry which is preliminary data.</text>
</comment>
<dbReference type="InterPro" id="IPR002777">
    <property type="entry name" value="PFD_beta-like"/>
</dbReference>
<evidence type="ECO:0000256" key="5">
    <source>
        <dbReference type="ARBA" id="ARBA00016313"/>
    </source>
</evidence>
<evidence type="ECO:0000313" key="9">
    <source>
        <dbReference type="EMBL" id="KAJ3647759.1"/>
    </source>
</evidence>
<comment type="subunit">
    <text evidence="8">Component of the PAQosome complex which is responsible for the biogenesis of several protein complexes and which consists of R2TP complex members RUVBL1, RUVBL2, RPAP3 and PIH1D1, URI complex members PFDN2, PFDN6, PDRG1, UXT and URI1 as well as ASDURF, POLR2E and DNAAF10/WDR92.</text>
</comment>
<dbReference type="PANTHER" id="PTHR21162">
    <property type="entry name" value="P53 AND DNA DAMAGE-REGULATED PROTEIN"/>
    <property type="match status" value="1"/>
</dbReference>